<gene>
    <name evidence="1" type="ORF">RZN69_10725</name>
</gene>
<evidence type="ECO:0000313" key="1">
    <source>
        <dbReference type="EMBL" id="WOO43562.1"/>
    </source>
</evidence>
<dbReference type="AlphaFoldDB" id="A0AAQ3QXZ4"/>
<proteinExistence type="predicted"/>
<protein>
    <recommendedName>
        <fullName evidence="3">DUF1570 domain-containing protein</fullName>
    </recommendedName>
</protein>
<evidence type="ECO:0000313" key="2">
    <source>
        <dbReference type="Proteomes" id="UP001304300"/>
    </source>
</evidence>
<organism evidence="1 2">
    <name type="scientific">Rubellicoccus peritrichatus</name>
    <dbReference type="NCBI Taxonomy" id="3080537"/>
    <lineage>
        <taxon>Bacteria</taxon>
        <taxon>Pseudomonadati</taxon>
        <taxon>Verrucomicrobiota</taxon>
        <taxon>Opitutia</taxon>
        <taxon>Puniceicoccales</taxon>
        <taxon>Cerasicoccaceae</taxon>
        <taxon>Rubellicoccus</taxon>
    </lineage>
</organism>
<reference evidence="1 2" key="1">
    <citation type="submission" date="2023-10" db="EMBL/GenBank/DDBJ databases">
        <title>Rubellicoccus peritrichatus gen. nov., sp. nov., isolated from an algae of coral reef tank.</title>
        <authorList>
            <person name="Luo J."/>
        </authorList>
    </citation>
    <scope>NUCLEOTIDE SEQUENCE [LARGE SCALE GENOMIC DNA]</scope>
    <source>
        <strain evidence="1 2">CR14</strain>
    </source>
</reference>
<dbReference type="KEGG" id="puo:RZN69_10725"/>
<keyword evidence="2" id="KW-1185">Reference proteome</keyword>
<dbReference type="Proteomes" id="UP001304300">
    <property type="component" value="Chromosome"/>
</dbReference>
<dbReference type="RefSeq" id="WP_317836122.1">
    <property type="nucleotide sequence ID" value="NZ_CP136920.1"/>
</dbReference>
<dbReference type="EMBL" id="CP136920">
    <property type="protein sequence ID" value="WOO43562.1"/>
    <property type="molecule type" value="Genomic_DNA"/>
</dbReference>
<name>A0AAQ3QXZ4_9BACT</name>
<dbReference type="Gene3D" id="2.30.30.700">
    <property type="entry name" value="SLA1 homology domain 1"/>
    <property type="match status" value="1"/>
</dbReference>
<sequence>MPKPLILTLLLFFSALTLVAENRSWTDIEGRVLEAELIEEKGDSIVVRRKADQREFTIPLERLSEADILYLDSLSAGISIDDTMAETAFPEDGLEWPTKVSAPDDFEVEIIKEDSKDNIYIYRTNNFEFVSDIKLARKVVRDFAEVFETTLAAVQAMPLEWNIEIPEDGFKTRLFKTRDAYIAAGGIEGSGGLYSSRSRQILVPLDSLGTEKSSSGVTLGDGDQATLIHEITHQVQHDWLGKMPTWLIEGMAEYTEAIPYERGQFRFNRQDAEAFVRQDGRYPDKIPLIDLQKLMQITGREWLSNFQTNSYDVGRFYHSAFLLTYYFIHLDGDGDGKRMWNYLRALESAENQDDVIRAEQILLGPRSYHELLADMKKKYRSEGIKLQVF</sequence>
<accession>A0AAQ3QXZ4</accession>
<evidence type="ECO:0008006" key="3">
    <source>
        <dbReference type="Google" id="ProtNLM"/>
    </source>
</evidence>